<dbReference type="InterPro" id="IPR036361">
    <property type="entry name" value="SAP_dom_sf"/>
</dbReference>
<accession>A0A2I0W8A1</accession>
<dbReference type="InterPro" id="IPR003034">
    <property type="entry name" value="SAP_dom"/>
</dbReference>
<evidence type="ECO:0000313" key="3">
    <source>
        <dbReference type="EMBL" id="PKU71870.1"/>
    </source>
</evidence>
<evidence type="ECO:0000259" key="2">
    <source>
        <dbReference type="PROSITE" id="PS50800"/>
    </source>
</evidence>
<feature type="region of interest" description="Disordered" evidence="1">
    <location>
        <begin position="1"/>
        <end position="76"/>
    </location>
</feature>
<dbReference type="GO" id="GO:0004386">
    <property type="term" value="F:helicase activity"/>
    <property type="evidence" value="ECO:0007669"/>
    <property type="project" value="UniProtKB-KW"/>
</dbReference>
<keyword evidence="3" id="KW-0067">ATP-binding</keyword>
<dbReference type="SMART" id="SM00513">
    <property type="entry name" value="SAP"/>
    <property type="match status" value="1"/>
</dbReference>
<gene>
    <name evidence="3" type="primary">KU70</name>
    <name evidence="3" type="ORF">MA16_Dca016323</name>
</gene>
<name>A0A2I0W8A1_9ASPA</name>
<sequence length="128" mass="14375">MEESILRQRKVDNLPCNSKDVRDKVMSDSLTHNSFSKAQKAEKNEALGKRSFDKENKSKEGKSDASMKMKTKQNSDSSDVISKVFDFHARGKLQSLTVSDLKCFLASKKMKVGGKKEELIGRITAMLD</sequence>
<feature type="domain" description="SAP" evidence="2">
    <location>
        <begin position="93"/>
        <end position="127"/>
    </location>
</feature>
<reference evidence="3 4" key="2">
    <citation type="journal article" date="2017" name="Nature">
        <title>The Apostasia genome and the evolution of orchids.</title>
        <authorList>
            <person name="Zhang G.Q."/>
            <person name="Liu K.W."/>
            <person name="Li Z."/>
            <person name="Lohaus R."/>
            <person name="Hsiao Y.Y."/>
            <person name="Niu S.C."/>
            <person name="Wang J.Y."/>
            <person name="Lin Y.C."/>
            <person name="Xu Q."/>
            <person name="Chen L.J."/>
            <person name="Yoshida K."/>
            <person name="Fujiwara S."/>
            <person name="Wang Z.W."/>
            <person name="Zhang Y.Q."/>
            <person name="Mitsuda N."/>
            <person name="Wang M."/>
            <person name="Liu G.H."/>
            <person name="Pecoraro L."/>
            <person name="Huang H.X."/>
            <person name="Xiao X.J."/>
            <person name="Lin M."/>
            <person name="Wu X.Y."/>
            <person name="Wu W.L."/>
            <person name="Chen Y.Y."/>
            <person name="Chang S.B."/>
            <person name="Sakamoto S."/>
            <person name="Ohme-Takagi M."/>
            <person name="Yagi M."/>
            <person name="Zeng S.J."/>
            <person name="Shen C.Y."/>
            <person name="Yeh C.M."/>
            <person name="Luo Y.B."/>
            <person name="Tsai W.C."/>
            <person name="Van de Peer Y."/>
            <person name="Liu Z.J."/>
        </authorList>
    </citation>
    <scope>NUCLEOTIDE SEQUENCE [LARGE SCALE GENOMIC DNA]</scope>
    <source>
        <tissue evidence="3">The whole plant</tissue>
    </source>
</reference>
<dbReference type="EMBL" id="KZ502856">
    <property type="protein sequence ID" value="PKU71870.1"/>
    <property type="molecule type" value="Genomic_DNA"/>
</dbReference>
<dbReference type="Gene3D" id="1.10.720.30">
    <property type="entry name" value="SAP domain"/>
    <property type="match status" value="1"/>
</dbReference>
<dbReference type="SUPFAM" id="SSF68906">
    <property type="entry name" value="SAP domain"/>
    <property type="match status" value="1"/>
</dbReference>
<protein>
    <submittedName>
        <fullName evidence="3">ATP-dependent DNA helicase 2 subunit KU70</fullName>
    </submittedName>
</protein>
<evidence type="ECO:0000256" key="1">
    <source>
        <dbReference type="SAM" id="MobiDB-lite"/>
    </source>
</evidence>
<feature type="compositionally biased region" description="Basic and acidic residues" evidence="1">
    <location>
        <begin position="1"/>
        <end position="12"/>
    </location>
</feature>
<keyword evidence="4" id="KW-1185">Reference proteome</keyword>
<dbReference type="AlphaFoldDB" id="A0A2I0W8A1"/>
<evidence type="ECO:0000313" key="4">
    <source>
        <dbReference type="Proteomes" id="UP000233837"/>
    </source>
</evidence>
<feature type="compositionally biased region" description="Polar residues" evidence="1">
    <location>
        <begin position="28"/>
        <end position="37"/>
    </location>
</feature>
<reference evidence="3 4" key="1">
    <citation type="journal article" date="2016" name="Sci. Rep.">
        <title>The Dendrobium catenatum Lindl. genome sequence provides insights into polysaccharide synthase, floral development and adaptive evolution.</title>
        <authorList>
            <person name="Zhang G.Q."/>
            <person name="Xu Q."/>
            <person name="Bian C."/>
            <person name="Tsai W.C."/>
            <person name="Yeh C.M."/>
            <person name="Liu K.W."/>
            <person name="Yoshida K."/>
            <person name="Zhang L.S."/>
            <person name="Chang S.B."/>
            <person name="Chen F."/>
            <person name="Shi Y."/>
            <person name="Su Y.Y."/>
            <person name="Zhang Y.Q."/>
            <person name="Chen L.J."/>
            <person name="Yin Y."/>
            <person name="Lin M."/>
            <person name="Huang H."/>
            <person name="Deng H."/>
            <person name="Wang Z.W."/>
            <person name="Zhu S.L."/>
            <person name="Zhao X."/>
            <person name="Deng C."/>
            <person name="Niu S.C."/>
            <person name="Huang J."/>
            <person name="Wang M."/>
            <person name="Liu G.H."/>
            <person name="Yang H.J."/>
            <person name="Xiao X.J."/>
            <person name="Hsiao Y.Y."/>
            <person name="Wu W.L."/>
            <person name="Chen Y.Y."/>
            <person name="Mitsuda N."/>
            <person name="Ohme-Takagi M."/>
            <person name="Luo Y.B."/>
            <person name="Van de Peer Y."/>
            <person name="Liu Z.J."/>
        </authorList>
    </citation>
    <scope>NUCLEOTIDE SEQUENCE [LARGE SCALE GENOMIC DNA]</scope>
    <source>
        <tissue evidence="3">The whole plant</tissue>
    </source>
</reference>
<keyword evidence="3" id="KW-0347">Helicase</keyword>
<organism evidence="3 4">
    <name type="scientific">Dendrobium catenatum</name>
    <dbReference type="NCBI Taxonomy" id="906689"/>
    <lineage>
        <taxon>Eukaryota</taxon>
        <taxon>Viridiplantae</taxon>
        <taxon>Streptophyta</taxon>
        <taxon>Embryophyta</taxon>
        <taxon>Tracheophyta</taxon>
        <taxon>Spermatophyta</taxon>
        <taxon>Magnoliopsida</taxon>
        <taxon>Liliopsida</taxon>
        <taxon>Asparagales</taxon>
        <taxon>Orchidaceae</taxon>
        <taxon>Epidendroideae</taxon>
        <taxon>Malaxideae</taxon>
        <taxon>Dendrobiinae</taxon>
        <taxon>Dendrobium</taxon>
    </lineage>
</organism>
<dbReference type="PROSITE" id="PS50800">
    <property type="entry name" value="SAP"/>
    <property type="match status" value="1"/>
</dbReference>
<keyword evidence="3" id="KW-0547">Nucleotide-binding</keyword>
<keyword evidence="3" id="KW-0378">Hydrolase</keyword>
<proteinExistence type="predicted"/>
<feature type="compositionally biased region" description="Basic and acidic residues" evidence="1">
    <location>
        <begin position="39"/>
        <end position="67"/>
    </location>
</feature>
<dbReference type="Proteomes" id="UP000233837">
    <property type="component" value="Unassembled WGS sequence"/>
</dbReference>